<accession>A0A918PGH1</accession>
<dbReference type="EMBL" id="BMZA01000008">
    <property type="protein sequence ID" value="GGZ07969.1"/>
    <property type="molecule type" value="Genomic_DNA"/>
</dbReference>
<gene>
    <name evidence="1" type="ORF">GCM10011614_23650</name>
</gene>
<keyword evidence="2" id="KW-1185">Reference proteome</keyword>
<comment type="caution">
    <text evidence="1">The sequence shown here is derived from an EMBL/GenBank/DDBJ whole genome shotgun (WGS) entry which is preliminary data.</text>
</comment>
<evidence type="ECO:0000313" key="1">
    <source>
        <dbReference type="EMBL" id="GGZ07969.1"/>
    </source>
</evidence>
<reference evidence="1" key="1">
    <citation type="journal article" date="2014" name="Int. J. Syst. Evol. Microbiol.">
        <title>Complete genome sequence of Corynebacterium casei LMG S-19264T (=DSM 44701T), isolated from a smear-ripened cheese.</title>
        <authorList>
            <consortium name="US DOE Joint Genome Institute (JGI-PGF)"/>
            <person name="Walter F."/>
            <person name="Albersmeier A."/>
            <person name="Kalinowski J."/>
            <person name="Ruckert C."/>
        </authorList>
    </citation>
    <scope>NUCLEOTIDE SEQUENCE</scope>
    <source>
        <strain evidence="1">KCTC 32255</strain>
    </source>
</reference>
<organism evidence="1 2">
    <name type="scientific">Novosphingobium colocasiae</name>
    <dbReference type="NCBI Taxonomy" id="1256513"/>
    <lineage>
        <taxon>Bacteria</taxon>
        <taxon>Pseudomonadati</taxon>
        <taxon>Pseudomonadota</taxon>
        <taxon>Alphaproteobacteria</taxon>
        <taxon>Sphingomonadales</taxon>
        <taxon>Sphingomonadaceae</taxon>
        <taxon>Novosphingobium</taxon>
    </lineage>
</organism>
<evidence type="ECO:0000313" key="2">
    <source>
        <dbReference type="Proteomes" id="UP000648075"/>
    </source>
</evidence>
<protein>
    <submittedName>
        <fullName evidence="1">Uncharacterized protein</fullName>
    </submittedName>
</protein>
<name>A0A918PGH1_9SPHN</name>
<dbReference type="Proteomes" id="UP000648075">
    <property type="component" value="Unassembled WGS sequence"/>
</dbReference>
<dbReference type="AlphaFoldDB" id="A0A918PGH1"/>
<proteinExistence type="predicted"/>
<reference evidence="1" key="2">
    <citation type="submission" date="2020-09" db="EMBL/GenBank/DDBJ databases">
        <authorList>
            <person name="Sun Q."/>
            <person name="Kim S."/>
        </authorList>
    </citation>
    <scope>NUCLEOTIDE SEQUENCE</scope>
    <source>
        <strain evidence="1">KCTC 32255</strain>
    </source>
</reference>
<sequence length="60" mass="6417">MHAPARHKVLTRGGPRYRSDKATLLHRYAGCCPERNGEVGIQFNPSGVSGSPIKPATMAA</sequence>